<evidence type="ECO:0000256" key="3">
    <source>
        <dbReference type="ARBA" id="ARBA00012924"/>
    </source>
</evidence>
<dbReference type="GO" id="GO:0030170">
    <property type="term" value="F:pyridoxal phosphate binding"/>
    <property type="evidence" value="ECO:0007669"/>
    <property type="project" value="InterPro"/>
</dbReference>
<dbReference type="SUPFAM" id="SSF53383">
    <property type="entry name" value="PLP-dependent transferases"/>
    <property type="match status" value="1"/>
</dbReference>
<dbReference type="PROSITE" id="PS00600">
    <property type="entry name" value="AA_TRANSFER_CLASS_3"/>
    <property type="match status" value="1"/>
</dbReference>
<evidence type="ECO:0000256" key="9">
    <source>
        <dbReference type="RuleBase" id="RU003560"/>
    </source>
</evidence>
<evidence type="ECO:0000313" key="10">
    <source>
        <dbReference type="EMBL" id="GIG75379.1"/>
    </source>
</evidence>
<dbReference type="Pfam" id="PF00202">
    <property type="entry name" value="Aminotran_3"/>
    <property type="match status" value="1"/>
</dbReference>
<organism evidence="10 11">
    <name type="scientific">Planosporangium flavigriseum</name>
    <dbReference type="NCBI Taxonomy" id="373681"/>
    <lineage>
        <taxon>Bacteria</taxon>
        <taxon>Bacillati</taxon>
        <taxon>Actinomycetota</taxon>
        <taxon>Actinomycetes</taxon>
        <taxon>Micromonosporales</taxon>
        <taxon>Micromonosporaceae</taxon>
        <taxon>Planosporangium</taxon>
    </lineage>
</organism>
<dbReference type="NCBIfam" id="TIGR01885">
    <property type="entry name" value="Orn_aminotrans"/>
    <property type="match status" value="1"/>
</dbReference>
<dbReference type="InterPro" id="IPR050103">
    <property type="entry name" value="Class-III_PLP-dep_AT"/>
</dbReference>
<keyword evidence="11" id="KW-1185">Reference proteome</keyword>
<dbReference type="PANTHER" id="PTHR11986:SF18">
    <property type="entry name" value="ORNITHINE AMINOTRANSFERASE, MITOCHONDRIAL"/>
    <property type="match status" value="1"/>
</dbReference>
<dbReference type="FunFam" id="3.40.640.10:FF:000011">
    <property type="entry name" value="Ornithine aminotransferase"/>
    <property type="match status" value="1"/>
</dbReference>
<dbReference type="RefSeq" id="WP_168072094.1">
    <property type="nucleotide sequence ID" value="NZ_BAAAQJ010000003.1"/>
</dbReference>
<dbReference type="UniPathway" id="UPA00098">
    <property type="reaction ID" value="UER00358"/>
</dbReference>
<keyword evidence="7 9" id="KW-0663">Pyridoxal phosphate</keyword>
<dbReference type="InterPro" id="IPR005814">
    <property type="entry name" value="Aminotrans_3"/>
</dbReference>
<keyword evidence="4" id="KW-0032">Aminotransferase</keyword>
<dbReference type="GO" id="GO:0055129">
    <property type="term" value="P:L-proline biosynthetic process"/>
    <property type="evidence" value="ECO:0007669"/>
    <property type="project" value="UniProtKB-UniPathway"/>
</dbReference>
<accession>A0A8J3PNI6</accession>
<dbReference type="Gene3D" id="3.40.640.10">
    <property type="entry name" value="Type I PLP-dependent aspartate aminotransferase-like (Major domain)"/>
    <property type="match status" value="1"/>
</dbReference>
<gene>
    <name evidence="10" type="primary">rocD</name>
    <name evidence="10" type="ORF">Pfl04_37830</name>
</gene>
<dbReference type="InterPro" id="IPR049704">
    <property type="entry name" value="Aminotrans_3_PPA_site"/>
</dbReference>
<dbReference type="EC" id="2.6.1.13" evidence="3"/>
<dbReference type="Gene3D" id="3.90.1150.10">
    <property type="entry name" value="Aspartate Aminotransferase, domain 1"/>
    <property type="match status" value="1"/>
</dbReference>
<keyword evidence="5" id="KW-0641">Proline biosynthesis</keyword>
<dbReference type="InterPro" id="IPR010164">
    <property type="entry name" value="Orn_aminotrans"/>
</dbReference>
<dbReference type="EMBL" id="BONU01000030">
    <property type="protein sequence ID" value="GIG75379.1"/>
    <property type="molecule type" value="Genomic_DNA"/>
</dbReference>
<evidence type="ECO:0000256" key="8">
    <source>
        <dbReference type="ARBA" id="ARBA00030587"/>
    </source>
</evidence>
<dbReference type="InterPro" id="IPR015424">
    <property type="entry name" value="PyrdxlP-dep_Trfase"/>
</dbReference>
<dbReference type="GO" id="GO:0042802">
    <property type="term" value="F:identical protein binding"/>
    <property type="evidence" value="ECO:0007669"/>
    <property type="project" value="TreeGrafter"/>
</dbReference>
<reference evidence="10" key="1">
    <citation type="submission" date="2021-01" db="EMBL/GenBank/DDBJ databases">
        <title>Whole genome shotgun sequence of Planosporangium flavigriseum NBRC 105377.</title>
        <authorList>
            <person name="Komaki H."/>
            <person name="Tamura T."/>
        </authorList>
    </citation>
    <scope>NUCLEOTIDE SEQUENCE</scope>
    <source>
        <strain evidence="10">NBRC 105377</strain>
    </source>
</reference>
<dbReference type="CDD" id="cd00610">
    <property type="entry name" value="OAT_like"/>
    <property type="match status" value="1"/>
</dbReference>
<evidence type="ECO:0000256" key="7">
    <source>
        <dbReference type="ARBA" id="ARBA00022898"/>
    </source>
</evidence>
<evidence type="ECO:0000256" key="2">
    <source>
        <dbReference type="ARBA" id="ARBA00004998"/>
    </source>
</evidence>
<proteinExistence type="inferred from homology"/>
<comment type="caution">
    <text evidence="10">The sequence shown here is derived from an EMBL/GenBank/DDBJ whole genome shotgun (WGS) entry which is preliminary data.</text>
</comment>
<evidence type="ECO:0000256" key="1">
    <source>
        <dbReference type="ARBA" id="ARBA00001933"/>
    </source>
</evidence>
<keyword evidence="5" id="KW-0028">Amino-acid biosynthesis</keyword>
<evidence type="ECO:0000256" key="6">
    <source>
        <dbReference type="ARBA" id="ARBA00022679"/>
    </source>
</evidence>
<dbReference type="PIRSF" id="PIRSF000521">
    <property type="entry name" value="Transaminase_4ab_Lys_Orn"/>
    <property type="match status" value="1"/>
</dbReference>
<comment type="similarity">
    <text evidence="9">Belongs to the class-III pyridoxal-phosphate-dependent aminotransferase family.</text>
</comment>
<comment type="cofactor">
    <cofactor evidence="1">
        <name>pyridoxal 5'-phosphate</name>
        <dbReference type="ChEBI" id="CHEBI:597326"/>
    </cofactor>
</comment>
<keyword evidence="6" id="KW-0808">Transferase</keyword>
<evidence type="ECO:0000313" key="11">
    <source>
        <dbReference type="Proteomes" id="UP000653674"/>
    </source>
</evidence>
<dbReference type="InterPro" id="IPR015422">
    <property type="entry name" value="PyrdxlP-dep_Trfase_small"/>
</dbReference>
<dbReference type="PANTHER" id="PTHR11986">
    <property type="entry name" value="AMINOTRANSFERASE CLASS III"/>
    <property type="match status" value="1"/>
</dbReference>
<evidence type="ECO:0000256" key="5">
    <source>
        <dbReference type="ARBA" id="ARBA00022650"/>
    </source>
</evidence>
<evidence type="ECO:0000256" key="4">
    <source>
        <dbReference type="ARBA" id="ARBA00022576"/>
    </source>
</evidence>
<dbReference type="InterPro" id="IPR015421">
    <property type="entry name" value="PyrdxlP-dep_Trfase_major"/>
</dbReference>
<sequence>MTAVVPGLTAPAVAEAERWTAHNYHPLSVVIADASGAWVTDVDGNRYLDCLAGYSALNFGHRHPALVAAAREQLDRVTLTSRAFLHDQFGPFCRELAELCGTDLVLPMNTGAEAVETAIKVARKWGYRVKGVPDGKATIVVAENNFHGRTTTIISFSTDPDARADYGPYTPGFRIVPYGDLDALAAAIDETTVAVLIEPIQGEAGVLVPPPGYLPGVRSLCTSHDVLFIADEVQSGLGRTGATFACDHEGVKPDMYVLGKALGGGVVPVSAVAASRSVLGVLRPGEHGSTFGGNPLACAVGRAVVHLLRSGEFQERALALGSQLHERLGELVGKGVTAVRGRGLWAGVDIDPELMTGRQACERLAERGVLVKDTHGSTIRLAPPLVVTPEEVDLAVDALSAILGS</sequence>
<comment type="pathway">
    <text evidence="2">Amino-acid biosynthesis; L-proline biosynthesis; L-glutamate 5-semialdehyde from L-ornithine: step 1/1.</text>
</comment>
<dbReference type="GO" id="GO:0004587">
    <property type="term" value="F:ornithine aminotransferase activity"/>
    <property type="evidence" value="ECO:0007669"/>
    <property type="project" value="UniProtKB-EC"/>
</dbReference>
<dbReference type="Proteomes" id="UP000653674">
    <property type="component" value="Unassembled WGS sequence"/>
</dbReference>
<dbReference type="AlphaFoldDB" id="A0A8J3PNI6"/>
<protein>
    <recommendedName>
        <fullName evidence="3">ornithine aminotransferase</fullName>
        <ecNumber evidence="3">2.6.1.13</ecNumber>
    </recommendedName>
    <alternativeName>
        <fullName evidence="8">Ornithine--oxo-acid aminotransferase</fullName>
    </alternativeName>
</protein>
<name>A0A8J3PNI6_9ACTN</name>